<dbReference type="GO" id="GO:0016747">
    <property type="term" value="F:acyltransferase activity, transferring groups other than amino-acyl groups"/>
    <property type="evidence" value="ECO:0007669"/>
    <property type="project" value="InterPro"/>
</dbReference>
<dbReference type="OrthoDB" id="8752081at2"/>
<evidence type="ECO:0000313" key="2">
    <source>
        <dbReference type="EMBL" id="MTV36904.1"/>
    </source>
</evidence>
<dbReference type="Pfam" id="PF00583">
    <property type="entry name" value="Acetyltransf_1"/>
    <property type="match status" value="1"/>
</dbReference>
<dbReference type="Gene3D" id="3.40.630.30">
    <property type="match status" value="1"/>
</dbReference>
<evidence type="ECO:0000259" key="1">
    <source>
        <dbReference type="PROSITE" id="PS51186"/>
    </source>
</evidence>
<sequence>MDLELQFRLLKAAPPNKVLLAFRKDADASSLLPPPTAADPRGKVEWVAVELNRQQIGIARLELAAPEFCYVSELMIQSRYRGMGIGHWIMKRIEQYVLGLGIRRLLLVAAAGTDDFYKSQSFVQDPIIPRMLRKDINPFQPKMFAPPLR</sequence>
<reference evidence="2 3" key="1">
    <citation type="submission" date="2019-11" db="EMBL/GenBank/DDBJ databases">
        <title>Type strains purchased from KCTC, JCM and DSMZ.</title>
        <authorList>
            <person name="Lu H."/>
        </authorList>
    </citation>
    <scope>NUCLEOTIDE SEQUENCE [LARGE SCALE GENOMIC DNA]</scope>
    <source>
        <strain evidence="2 3">KCTC 22382</strain>
    </source>
</reference>
<dbReference type="InterPro" id="IPR016181">
    <property type="entry name" value="Acyl_CoA_acyltransferase"/>
</dbReference>
<dbReference type="CDD" id="cd04301">
    <property type="entry name" value="NAT_SF"/>
    <property type="match status" value="1"/>
</dbReference>
<dbReference type="AlphaFoldDB" id="A0A6L6PCY6"/>
<dbReference type="Proteomes" id="UP000475582">
    <property type="component" value="Unassembled WGS sequence"/>
</dbReference>
<keyword evidence="3" id="KW-1185">Reference proteome</keyword>
<dbReference type="EMBL" id="WNKY01000003">
    <property type="protein sequence ID" value="MTV36904.1"/>
    <property type="molecule type" value="Genomic_DNA"/>
</dbReference>
<protein>
    <submittedName>
        <fullName evidence="2">GNAT family N-acetyltransferase</fullName>
    </submittedName>
</protein>
<dbReference type="PROSITE" id="PS51186">
    <property type="entry name" value="GNAT"/>
    <property type="match status" value="1"/>
</dbReference>
<accession>A0A6L6PCY6</accession>
<evidence type="ECO:0000313" key="3">
    <source>
        <dbReference type="Proteomes" id="UP000475582"/>
    </source>
</evidence>
<dbReference type="SUPFAM" id="SSF55729">
    <property type="entry name" value="Acyl-CoA N-acyltransferases (Nat)"/>
    <property type="match status" value="1"/>
</dbReference>
<dbReference type="InterPro" id="IPR000182">
    <property type="entry name" value="GNAT_dom"/>
</dbReference>
<proteinExistence type="predicted"/>
<organism evidence="2 3">
    <name type="scientific">Duganella radicis</name>
    <dbReference type="NCBI Taxonomy" id="551988"/>
    <lineage>
        <taxon>Bacteria</taxon>
        <taxon>Pseudomonadati</taxon>
        <taxon>Pseudomonadota</taxon>
        <taxon>Betaproteobacteria</taxon>
        <taxon>Burkholderiales</taxon>
        <taxon>Oxalobacteraceae</taxon>
        <taxon>Telluria group</taxon>
        <taxon>Duganella</taxon>
    </lineage>
</organism>
<keyword evidence="2" id="KW-0808">Transferase</keyword>
<dbReference type="RefSeq" id="WP_155462261.1">
    <property type="nucleotide sequence ID" value="NZ_WNKY01000003.1"/>
</dbReference>
<feature type="domain" description="N-acetyltransferase" evidence="1">
    <location>
        <begin position="1"/>
        <end position="146"/>
    </location>
</feature>
<gene>
    <name evidence="2" type="ORF">GM676_04800</name>
</gene>
<name>A0A6L6PCY6_9BURK</name>
<comment type="caution">
    <text evidence="2">The sequence shown here is derived from an EMBL/GenBank/DDBJ whole genome shotgun (WGS) entry which is preliminary data.</text>
</comment>